<sequence>MSVELSLEAIDSSLSEQSRAYLEALAATLEADEVASILLFGSVVSGETTTISDVDLVVVLESDASAAALDRVAADCDRLAAAYLDSGTDDRSPLERVLERATGMFRSGFVTTEAAVTAGEFPAVFNTSSIAPFVAPWRTVLFGVFETGITIYGSPVRPQWEAVGTPTEYRYRELCRSLLVTVALAAAQSGYCLVSSRAIDYSLEAAKWTAYNCAFHLEEEPPGSLDRALDRLPVPDWYRRRFETLRSEPRLDLGFVLVTPLVLVYAHLMTIGRVAGLEG</sequence>
<proteinExistence type="predicted"/>
<gene>
    <name evidence="2" type="ORF">ACFSAS_03845</name>
</gene>
<keyword evidence="3" id="KW-1185">Reference proteome</keyword>
<reference evidence="2 3" key="1">
    <citation type="journal article" date="2019" name="Int. J. Syst. Evol. Microbiol.">
        <title>The Global Catalogue of Microorganisms (GCM) 10K type strain sequencing project: providing services to taxonomists for standard genome sequencing and annotation.</title>
        <authorList>
            <consortium name="The Broad Institute Genomics Platform"/>
            <consortium name="The Broad Institute Genome Sequencing Center for Infectious Disease"/>
            <person name="Wu L."/>
            <person name="Ma J."/>
        </authorList>
    </citation>
    <scope>NUCLEOTIDE SEQUENCE [LARGE SCALE GENOMIC DNA]</scope>
    <source>
        <strain evidence="2 3">CGMCC 1.10387</strain>
    </source>
</reference>
<evidence type="ECO:0000313" key="2">
    <source>
        <dbReference type="EMBL" id="MFD1684742.1"/>
    </source>
</evidence>
<comment type="caution">
    <text evidence="2">The sequence shown here is derived from an EMBL/GenBank/DDBJ whole genome shotgun (WGS) entry which is preliminary data.</text>
</comment>
<dbReference type="RefSeq" id="WP_256307782.1">
    <property type="nucleotide sequence ID" value="NZ_JANHAW010000002.1"/>
</dbReference>
<name>A0ABD6DT41_9EURY</name>
<dbReference type="AlphaFoldDB" id="A0ABD6DT41"/>
<protein>
    <submittedName>
        <fullName evidence="2">Nucleotidyltransferase domain-containing protein</fullName>
    </submittedName>
</protein>
<dbReference type="CDD" id="cd05403">
    <property type="entry name" value="NT_KNTase_like"/>
    <property type="match status" value="1"/>
</dbReference>
<accession>A0ABD6DT41</accession>
<evidence type="ECO:0000259" key="1">
    <source>
        <dbReference type="Pfam" id="PF01909"/>
    </source>
</evidence>
<dbReference type="SUPFAM" id="SSF81301">
    <property type="entry name" value="Nucleotidyltransferase"/>
    <property type="match status" value="1"/>
</dbReference>
<dbReference type="InterPro" id="IPR002934">
    <property type="entry name" value="Polymerase_NTP_transf_dom"/>
</dbReference>
<dbReference type="EMBL" id="JBHUDP010000001">
    <property type="protein sequence ID" value="MFD1684742.1"/>
    <property type="molecule type" value="Genomic_DNA"/>
</dbReference>
<dbReference type="Pfam" id="PF01909">
    <property type="entry name" value="NTP_transf_2"/>
    <property type="match status" value="1"/>
</dbReference>
<feature type="domain" description="Polymerase nucleotidyl transferase" evidence="1">
    <location>
        <begin position="30"/>
        <end position="66"/>
    </location>
</feature>
<organism evidence="2 3">
    <name type="scientific">Halobellus litoreus</name>
    <dbReference type="NCBI Taxonomy" id="755310"/>
    <lineage>
        <taxon>Archaea</taxon>
        <taxon>Methanobacteriati</taxon>
        <taxon>Methanobacteriota</taxon>
        <taxon>Stenosarchaea group</taxon>
        <taxon>Halobacteria</taxon>
        <taxon>Halobacteriales</taxon>
        <taxon>Haloferacaceae</taxon>
        <taxon>Halobellus</taxon>
    </lineage>
</organism>
<evidence type="ECO:0000313" key="3">
    <source>
        <dbReference type="Proteomes" id="UP001597092"/>
    </source>
</evidence>
<dbReference type="Proteomes" id="UP001597092">
    <property type="component" value="Unassembled WGS sequence"/>
</dbReference>
<dbReference type="InterPro" id="IPR043519">
    <property type="entry name" value="NT_sf"/>
</dbReference>
<dbReference type="Gene3D" id="3.30.460.10">
    <property type="entry name" value="Beta Polymerase, domain 2"/>
    <property type="match status" value="1"/>
</dbReference>